<dbReference type="AlphaFoldDB" id="A0A1B6H0W7"/>
<feature type="non-terminal residue" evidence="1">
    <location>
        <position position="109"/>
    </location>
</feature>
<sequence>MSDCRNALNSDCFMITLQQAGVGAKSKQLLGTEQLTDLHHSQLLAPGLSTSPRYHSDCLHFHRTTASCMPQSLSSPSTHHPTPSDRSCLLCDRSDGRCDTRRQVDTLCG</sequence>
<dbReference type="EMBL" id="GECZ01001457">
    <property type="protein sequence ID" value="JAS68312.1"/>
    <property type="molecule type" value="Transcribed_RNA"/>
</dbReference>
<gene>
    <name evidence="1" type="ORF">g.45689</name>
</gene>
<evidence type="ECO:0000313" key="1">
    <source>
        <dbReference type="EMBL" id="JAS68312.1"/>
    </source>
</evidence>
<organism evidence="1">
    <name type="scientific">Cuerna arida</name>
    <dbReference type="NCBI Taxonomy" id="1464854"/>
    <lineage>
        <taxon>Eukaryota</taxon>
        <taxon>Metazoa</taxon>
        <taxon>Ecdysozoa</taxon>
        <taxon>Arthropoda</taxon>
        <taxon>Hexapoda</taxon>
        <taxon>Insecta</taxon>
        <taxon>Pterygota</taxon>
        <taxon>Neoptera</taxon>
        <taxon>Paraneoptera</taxon>
        <taxon>Hemiptera</taxon>
        <taxon>Auchenorrhyncha</taxon>
        <taxon>Membracoidea</taxon>
        <taxon>Cicadellidae</taxon>
        <taxon>Cicadellinae</taxon>
        <taxon>Proconiini</taxon>
        <taxon>Cuerna</taxon>
    </lineage>
</organism>
<name>A0A1B6H0W7_9HEMI</name>
<reference evidence="1" key="1">
    <citation type="submission" date="2015-11" db="EMBL/GenBank/DDBJ databases">
        <title>De novo transcriptome assembly of four potential Pierce s Disease insect vectors from Arizona vineyards.</title>
        <authorList>
            <person name="Tassone E.E."/>
        </authorList>
    </citation>
    <scope>NUCLEOTIDE SEQUENCE</scope>
</reference>
<accession>A0A1B6H0W7</accession>
<protein>
    <submittedName>
        <fullName evidence="1">Uncharacterized protein</fullName>
    </submittedName>
</protein>
<proteinExistence type="predicted"/>